<dbReference type="InterPro" id="IPR002645">
    <property type="entry name" value="STAS_dom"/>
</dbReference>
<evidence type="ECO:0000259" key="1">
    <source>
        <dbReference type="PROSITE" id="PS50801"/>
    </source>
</evidence>
<dbReference type="Gene3D" id="3.30.750.24">
    <property type="entry name" value="STAS domain"/>
    <property type="match status" value="1"/>
</dbReference>
<dbReference type="Proteomes" id="UP001501456">
    <property type="component" value="Unassembled WGS sequence"/>
</dbReference>
<dbReference type="SUPFAM" id="SSF52091">
    <property type="entry name" value="SpoIIaa-like"/>
    <property type="match status" value="1"/>
</dbReference>
<sequence length="92" mass="10466">MNLTITNNQDFFKVKGILNRHSVAFFQQELERAFEKQAKITINIEGIESIDRFGVMAFAKLHNSALQNNKSFSIIGLGCKDLYEHFKSVEAA</sequence>
<dbReference type="PROSITE" id="PS50801">
    <property type="entry name" value="STAS"/>
    <property type="match status" value="1"/>
</dbReference>
<gene>
    <name evidence="2" type="ORF">GCM10022271_02820</name>
</gene>
<feature type="domain" description="STAS" evidence="1">
    <location>
        <begin position="1"/>
        <end position="92"/>
    </location>
</feature>
<dbReference type="RefSeq" id="WP_344726303.1">
    <property type="nucleotide sequence ID" value="NZ_BAABBI010000001.1"/>
</dbReference>
<proteinExistence type="predicted"/>
<accession>A0ABP7GUH5</accession>
<reference evidence="3" key="1">
    <citation type="journal article" date="2019" name="Int. J. Syst. Evol. Microbiol.">
        <title>The Global Catalogue of Microorganisms (GCM) 10K type strain sequencing project: providing services to taxonomists for standard genome sequencing and annotation.</title>
        <authorList>
            <consortium name="The Broad Institute Genomics Platform"/>
            <consortium name="The Broad Institute Genome Sequencing Center for Infectious Disease"/>
            <person name="Wu L."/>
            <person name="Ma J."/>
        </authorList>
    </citation>
    <scope>NUCLEOTIDE SEQUENCE [LARGE SCALE GENOMIC DNA]</scope>
    <source>
        <strain evidence="3">JCM 17525</strain>
    </source>
</reference>
<name>A0ABP7GUH5_9FLAO</name>
<comment type="caution">
    <text evidence="2">The sequence shown here is derived from an EMBL/GenBank/DDBJ whole genome shotgun (WGS) entry which is preliminary data.</text>
</comment>
<evidence type="ECO:0000313" key="3">
    <source>
        <dbReference type="Proteomes" id="UP001501456"/>
    </source>
</evidence>
<organism evidence="2 3">
    <name type="scientific">Corallibacter vietnamensis</name>
    <dbReference type="NCBI Taxonomy" id="904130"/>
    <lineage>
        <taxon>Bacteria</taxon>
        <taxon>Pseudomonadati</taxon>
        <taxon>Bacteroidota</taxon>
        <taxon>Flavobacteriia</taxon>
        <taxon>Flavobacteriales</taxon>
        <taxon>Flavobacteriaceae</taxon>
        <taxon>Corallibacter</taxon>
    </lineage>
</organism>
<dbReference type="Pfam" id="PF01740">
    <property type="entry name" value="STAS"/>
    <property type="match status" value="1"/>
</dbReference>
<dbReference type="EMBL" id="BAABBI010000001">
    <property type="protein sequence ID" value="GAA3774186.1"/>
    <property type="molecule type" value="Genomic_DNA"/>
</dbReference>
<keyword evidence="3" id="KW-1185">Reference proteome</keyword>
<evidence type="ECO:0000313" key="2">
    <source>
        <dbReference type="EMBL" id="GAA3774186.1"/>
    </source>
</evidence>
<dbReference type="InterPro" id="IPR036513">
    <property type="entry name" value="STAS_dom_sf"/>
</dbReference>
<protein>
    <recommendedName>
        <fullName evidence="1">STAS domain-containing protein</fullName>
    </recommendedName>
</protein>